<proteinExistence type="inferred from homology"/>
<name>A0A511FDK6_9CELL</name>
<dbReference type="InterPro" id="IPR003673">
    <property type="entry name" value="CoA-Trfase_fam_III"/>
</dbReference>
<gene>
    <name evidence="3" type="ORF">CHO01_15230</name>
    <name evidence="4" type="ORF">HNR08_000386</name>
</gene>
<dbReference type="PANTHER" id="PTHR48228">
    <property type="entry name" value="SUCCINYL-COA--D-CITRAMALATE COA-TRANSFERASE"/>
    <property type="match status" value="1"/>
</dbReference>
<dbReference type="EMBL" id="BJVQ01000016">
    <property type="protein sequence ID" value="GEL46407.1"/>
    <property type="molecule type" value="Genomic_DNA"/>
</dbReference>
<dbReference type="InterPro" id="IPR050509">
    <property type="entry name" value="CoA-transferase_III"/>
</dbReference>
<dbReference type="GO" id="GO:0016740">
    <property type="term" value="F:transferase activity"/>
    <property type="evidence" value="ECO:0007669"/>
    <property type="project" value="UniProtKB-KW"/>
</dbReference>
<evidence type="ECO:0000256" key="2">
    <source>
        <dbReference type="ARBA" id="ARBA00022679"/>
    </source>
</evidence>
<dbReference type="Pfam" id="PF02515">
    <property type="entry name" value="CoA_transf_3"/>
    <property type="match status" value="1"/>
</dbReference>
<dbReference type="Proteomes" id="UP000321723">
    <property type="component" value="Unassembled WGS sequence"/>
</dbReference>
<comment type="similarity">
    <text evidence="1">Belongs to the CoA-transferase III family.</text>
</comment>
<keyword evidence="2 3" id="KW-0808">Transferase</keyword>
<dbReference type="RefSeq" id="WP_210736897.1">
    <property type="nucleotide sequence ID" value="NZ_BJVQ01000016.1"/>
</dbReference>
<dbReference type="SUPFAM" id="SSF89796">
    <property type="entry name" value="CoA-transferase family III (CaiB/BaiF)"/>
    <property type="match status" value="1"/>
</dbReference>
<dbReference type="EC" id="2.8.3.21" evidence="4"/>
<evidence type="ECO:0000313" key="6">
    <source>
        <dbReference type="Proteomes" id="UP000564629"/>
    </source>
</evidence>
<comment type="caution">
    <text evidence="3">The sequence shown here is derived from an EMBL/GenBank/DDBJ whole genome shotgun (WGS) entry which is preliminary data.</text>
</comment>
<dbReference type="Gene3D" id="3.30.1540.10">
    <property type="entry name" value="formyl-coa transferase, domain 3"/>
    <property type="match status" value="1"/>
</dbReference>
<dbReference type="Gene3D" id="3.40.50.10540">
    <property type="entry name" value="Crotonobetainyl-coa:carnitine coa-transferase, domain 1"/>
    <property type="match status" value="1"/>
</dbReference>
<dbReference type="AlphaFoldDB" id="A0A511FDK6"/>
<reference evidence="4 6" key="2">
    <citation type="submission" date="2020-08" db="EMBL/GenBank/DDBJ databases">
        <title>Sequencing the genomes of 1000 actinobacteria strains.</title>
        <authorList>
            <person name="Klenk H.-P."/>
        </authorList>
    </citation>
    <scope>NUCLEOTIDE SEQUENCE [LARGE SCALE GENOMIC DNA]</scope>
    <source>
        <strain evidence="4 6">DSM 9581</strain>
    </source>
</reference>
<protein>
    <submittedName>
        <fullName evidence="3">Crotonobetainyl-CoA--carnitine CoA-transferase</fullName>
    </submittedName>
    <submittedName>
        <fullName evidence="4">L-carnitine CoA-transferase</fullName>
        <ecNumber evidence="4">2.8.3.21</ecNumber>
    </submittedName>
</protein>
<dbReference type="InterPro" id="IPR023606">
    <property type="entry name" value="CoA-Trfase_III_dom_1_sf"/>
</dbReference>
<dbReference type="PANTHER" id="PTHR48228:SF6">
    <property type="entry name" value="L-CARNITINE COA-TRANSFERASE"/>
    <property type="match status" value="1"/>
</dbReference>
<evidence type="ECO:0000313" key="5">
    <source>
        <dbReference type="Proteomes" id="UP000321723"/>
    </source>
</evidence>
<evidence type="ECO:0000313" key="4">
    <source>
        <dbReference type="EMBL" id="MBB5471650.1"/>
    </source>
</evidence>
<keyword evidence="5" id="KW-1185">Reference proteome</keyword>
<evidence type="ECO:0000256" key="1">
    <source>
        <dbReference type="ARBA" id="ARBA00008383"/>
    </source>
</evidence>
<accession>A0A511FDK6</accession>
<reference evidence="3 5" key="1">
    <citation type="submission" date="2019-07" db="EMBL/GenBank/DDBJ databases">
        <title>Whole genome shotgun sequence of Cellulomonas hominis NBRC 16055.</title>
        <authorList>
            <person name="Hosoyama A."/>
            <person name="Uohara A."/>
            <person name="Ohji S."/>
            <person name="Ichikawa N."/>
        </authorList>
    </citation>
    <scope>NUCLEOTIDE SEQUENCE [LARGE SCALE GENOMIC DNA]</scope>
    <source>
        <strain evidence="3 5">NBRC 16055</strain>
    </source>
</reference>
<dbReference type="InterPro" id="IPR044855">
    <property type="entry name" value="CoA-Trfase_III_dom3_sf"/>
</dbReference>
<dbReference type="Proteomes" id="UP000564629">
    <property type="component" value="Unassembled WGS sequence"/>
</dbReference>
<sequence length="411" mass="44248">MPTNKPAFGMLEGFRVVMTGLSVAAPFAAELYAEHGADVIWVENPRAVDTSRVARRSGAWQQDRRNMRSLALDYVHGEGREVFLRLIETTDVLIEASVGGRFARIGLSDAVLWERNPRLVVAHISGFGQTGEEAWVRRASYDPIAQAFGCAMRMNGMPGQPSTPAMPFPADYTAAFFAFGMANAALLSRERTGKGESLDIAQFEAMLRIQANYPTDYLRYGLDYVKEGDRSRICAVYGTYRCGDGEEVYVLALGAGVLARLLPVLGLEPGSALFPQGAGYVPVGTPAAGALERAFTGFIEARTAAQVEDELAAAGVPVSRLLDYAAAREHPHYRARGVFTEWTAADGVTTVPGVKVVPEVANRPGRIWRGAPTVGQDNDDLLAELGVPDATRDALYAAGGLSRLPYAETTA</sequence>
<dbReference type="EMBL" id="JACHDN010000001">
    <property type="protein sequence ID" value="MBB5471650.1"/>
    <property type="molecule type" value="Genomic_DNA"/>
</dbReference>
<organism evidence="3 5">
    <name type="scientific">Cellulomonas hominis</name>
    <dbReference type="NCBI Taxonomy" id="156981"/>
    <lineage>
        <taxon>Bacteria</taxon>
        <taxon>Bacillati</taxon>
        <taxon>Actinomycetota</taxon>
        <taxon>Actinomycetes</taxon>
        <taxon>Micrococcales</taxon>
        <taxon>Cellulomonadaceae</taxon>
        <taxon>Cellulomonas</taxon>
    </lineage>
</organism>
<evidence type="ECO:0000313" key="3">
    <source>
        <dbReference type="EMBL" id="GEL46407.1"/>
    </source>
</evidence>